<dbReference type="Pfam" id="PF02577">
    <property type="entry name" value="BFN_dom"/>
    <property type="match status" value="1"/>
</dbReference>
<dbReference type="GO" id="GO:0009432">
    <property type="term" value="P:SOS response"/>
    <property type="evidence" value="ECO:0007669"/>
    <property type="project" value="UniProtKB-KW"/>
</dbReference>
<evidence type="ECO:0000259" key="3">
    <source>
        <dbReference type="PROSITE" id="PS50151"/>
    </source>
</evidence>
<feature type="coiled-coil region" evidence="2">
    <location>
        <begin position="59"/>
        <end position="98"/>
    </location>
</feature>
<reference evidence="5" key="1">
    <citation type="journal article" date="2020" name="mSystems">
        <title>Genome- and Community-Level Interaction Insights into Carbon Utilization and Element Cycling Functions of Hydrothermarchaeota in Hydrothermal Sediment.</title>
        <authorList>
            <person name="Zhou Z."/>
            <person name="Liu Y."/>
            <person name="Xu W."/>
            <person name="Pan J."/>
            <person name="Luo Z.H."/>
            <person name="Li M."/>
        </authorList>
    </citation>
    <scope>NUCLEOTIDE SEQUENCE [LARGE SCALE GENOMIC DNA]</scope>
    <source>
        <strain evidence="5">HyVt-527</strain>
    </source>
</reference>
<comment type="caution">
    <text evidence="5">The sequence shown here is derived from an EMBL/GenBank/DDBJ whole genome shotgun (WGS) entry which is preliminary data.</text>
</comment>
<protein>
    <recommendedName>
        <fullName evidence="6">UVR domain-containing protein</fullName>
    </recommendedName>
</protein>
<dbReference type="InterPro" id="IPR036876">
    <property type="entry name" value="UVR_dom_sf"/>
</dbReference>
<dbReference type="Gene3D" id="4.10.860.10">
    <property type="entry name" value="UVR domain"/>
    <property type="match status" value="1"/>
</dbReference>
<keyword evidence="1" id="KW-0227">DNA damage</keyword>
<organism evidence="5">
    <name type="scientific">Caldithrix abyssi</name>
    <dbReference type="NCBI Taxonomy" id="187145"/>
    <lineage>
        <taxon>Bacteria</taxon>
        <taxon>Pseudomonadati</taxon>
        <taxon>Calditrichota</taxon>
        <taxon>Calditrichia</taxon>
        <taxon>Calditrichales</taxon>
        <taxon>Calditrichaceae</taxon>
        <taxon>Caldithrix</taxon>
    </lineage>
</organism>
<accession>A0A7V5PPV7</accession>
<evidence type="ECO:0000256" key="2">
    <source>
        <dbReference type="SAM" id="Coils"/>
    </source>
</evidence>
<dbReference type="PROSITE" id="PS50151">
    <property type="entry name" value="UVR"/>
    <property type="match status" value="1"/>
</dbReference>
<gene>
    <name evidence="5" type="ORF">ENJ89_05880</name>
</gene>
<dbReference type="AlphaFoldDB" id="A0A7V5PPV7"/>
<dbReference type="InterPro" id="IPR003729">
    <property type="entry name" value="Bi_nuclease_dom"/>
</dbReference>
<keyword evidence="1" id="KW-0742">SOS response</keyword>
<name>A0A7V5PPV7_CALAY</name>
<sequence length="99" mass="11543">SDLIRLRRDVEVIEVDARPSDAIALAVRMGASIYVNEEVMDEAAYIPEEKEIDQKDFLFKSDSDELERLKKELKKAVEKEEYEKAAQIRDKIRKLESRS</sequence>
<dbReference type="Gene3D" id="3.10.690.10">
    <property type="entry name" value="Bifunctional nuclease domain"/>
    <property type="match status" value="1"/>
</dbReference>
<dbReference type="InterPro" id="IPR036104">
    <property type="entry name" value="BFN_sf"/>
</dbReference>
<dbReference type="EMBL" id="DROD01000404">
    <property type="protein sequence ID" value="HHJ52705.1"/>
    <property type="molecule type" value="Genomic_DNA"/>
</dbReference>
<dbReference type="InterPro" id="IPR001943">
    <property type="entry name" value="UVR_dom"/>
</dbReference>
<evidence type="ECO:0000256" key="1">
    <source>
        <dbReference type="ARBA" id="ARBA00023236"/>
    </source>
</evidence>
<feature type="domain" description="BFN" evidence="4">
    <location>
        <begin position="1"/>
        <end position="47"/>
    </location>
</feature>
<evidence type="ECO:0000313" key="5">
    <source>
        <dbReference type="EMBL" id="HHJ52705.1"/>
    </source>
</evidence>
<dbReference type="SUPFAM" id="SSF46600">
    <property type="entry name" value="C-terminal UvrC-binding domain of UvrB"/>
    <property type="match status" value="1"/>
</dbReference>
<evidence type="ECO:0008006" key="6">
    <source>
        <dbReference type="Google" id="ProtNLM"/>
    </source>
</evidence>
<feature type="non-terminal residue" evidence="5">
    <location>
        <position position="1"/>
    </location>
</feature>
<dbReference type="Pfam" id="PF02151">
    <property type="entry name" value="UVR"/>
    <property type="match status" value="1"/>
</dbReference>
<proteinExistence type="predicted"/>
<keyword evidence="2" id="KW-0175">Coiled coil</keyword>
<dbReference type="PANTHER" id="PTHR15160:SF1">
    <property type="entry name" value="VON HIPPEL-LINDAU DISEASE TUMOR SUPPRESSOR"/>
    <property type="match status" value="1"/>
</dbReference>
<dbReference type="SUPFAM" id="SSF103256">
    <property type="entry name" value="Hypothetical protein TM0160"/>
    <property type="match status" value="1"/>
</dbReference>
<dbReference type="Proteomes" id="UP000886124">
    <property type="component" value="Unassembled WGS sequence"/>
</dbReference>
<dbReference type="GO" id="GO:0004518">
    <property type="term" value="F:nuclease activity"/>
    <property type="evidence" value="ECO:0007669"/>
    <property type="project" value="InterPro"/>
</dbReference>
<dbReference type="PANTHER" id="PTHR15160">
    <property type="entry name" value="VON HIPPEL-LINDAU PROTEIN"/>
    <property type="match status" value="1"/>
</dbReference>
<feature type="domain" description="UVR" evidence="3">
    <location>
        <begin position="63"/>
        <end position="98"/>
    </location>
</feature>
<dbReference type="PROSITE" id="PS51658">
    <property type="entry name" value="BFN"/>
    <property type="match status" value="1"/>
</dbReference>
<evidence type="ECO:0000259" key="4">
    <source>
        <dbReference type="PROSITE" id="PS51658"/>
    </source>
</evidence>